<reference evidence="1 2" key="1">
    <citation type="submission" date="2015-11" db="EMBL/GenBank/DDBJ databases">
        <authorList>
            <person name="Zhang Y."/>
            <person name="Guo Z."/>
        </authorList>
    </citation>
    <scope>NUCLEOTIDE SEQUENCE [LARGE SCALE GENOMIC DNA]</scope>
    <source>
        <strain evidence="1 2">YFY001</strain>
    </source>
</reference>
<gene>
    <name evidence="1" type="ORF">ASJ30_15820</name>
</gene>
<keyword evidence="2" id="KW-1185">Reference proteome</keyword>
<dbReference type="KEGG" id="jte:ASJ30_15820"/>
<dbReference type="Proteomes" id="UP000182938">
    <property type="component" value="Chromosome"/>
</dbReference>
<dbReference type="EMBL" id="CP013290">
    <property type="protein sequence ID" value="APH02823.1"/>
    <property type="molecule type" value="Genomic_DNA"/>
</dbReference>
<name>A0A1L3MKA8_9MICO</name>
<proteinExistence type="predicted"/>
<evidence type="ECO:0000313" key="2">
    <source>
        <dbReference type="Proteomes" id="UP000182938"/>
    </source>
</evidence>
<sequence length="283" mass="31767">MQSIADIGLNSHEDYDQLESSLAQIDLVIALHDGVTRRGSWGEPGSDIDRLGSAMPPHPVPLDRTLPAAWSATRVSLEHIQRELRASLPPRRSFMPTALRRRHTIFPTVLQSVARRALLASARCCYILAPDSHEERIENALDMLDQDARSQRRHYEAVNAFESLSLLRPTPALVEEQEAMRQSLLDRKKKRVGDEVMLSESARLIEELLRKGGHGDLPSKEIAEHFTWLFHVYSGVAHAWGWPWMAPRTDSAPGHFIADFSTTVSVGHVALQLVDQRSTAPKQ</sequence>
<dbReference type="AlphaFoldDB" id="A0A1L3MKA8"/>
<protein>
    <submittedName>
        <fullName evidence="1">Uncharacterized protein</fullName>
    </submittedName>
</protein>
<organism evidence="1 2">
    <name type="scientific">Janibacter indicus</name>
    <dbReference type="NCBI Taxonomy" id="857417"/>
    <lineage>
        <taxon>Bacteria</taxon>
        <taxon>Bacillati</taxon>
        <taxon>Actinomycetota</taxon>
        <taxon>Actinomycetes</taxon>
        <taxon>Micrococcales</taxon>
        <taxon>Intrasporangiaceae</taxon>
        <taxon>Janibacter</taxon>
    </lineage>
</organism>
<accession>A0A1L3MKA8</accession>
<evidence type="ECO:0000313" key="1">
    <source>
        <dbReference type="EMBL" id="APH02823.1"/>
    </source>
</evidence>